<comment type="caution">
    <text evidence="2">The sequence shown here is derived from an EMBL/GenBank/DDBJ whole genome shotgun (WGS) entry which is preliminary data.</text>
</comment>
<accession>A0A6G3WY52</accession>
<sequence>PVTLTEDGKVRRGHHTLILRARLTDRRFETTLSERSLRNAVIGTEISGQGQQESTTLSAGVELGISPRDHDKDPGTGLPRQAGNVSLGA</sequence>
<feature type="non-terminal residue" evidence="2">
    <location>
        <position position="89"/>
    </location>
</feature>
<feature type="non-terminal residue" evidence="2">
    <location>
        <position position="1"/>
    </location>
</feature>
<name>A0A6G3WY52_9ACTN</name>
<proteinExistence type="predicted"/>
<feature type="region of interest" description="Disordered" evidence="1">
    <location>
        <begin position="43"/>
        <end position="89"/>
    </location>
</feature>
<dbReference type="AlphaFoldDB" id="A0A6G3WY52"/>
<dbReference type="EMBL" id="JAAGMN010002961">
    <property type="protein sequence ID" value="NEE10343.1"/>
    <property type="molecule type" value="Genomic_DNA"/>
</dbReference>
<feature type="compositionally biased region" description="Polar residues" evidence="1">
    <location>
        <begin position="46"/>
        <end position="58"/>
    </location>
</feature>
<evidence type="ECO:0000313" key="2">
    <source>
        <dbReference type="EMBL" id="NEE10343.1"/>
    </source>
</evidence>
<reference evidence="2" key="1">
    <citation type="submission" date="2020-01" db="EMBL/GenBank/DDBJ databases">
        <title>Insect and environment-associated Actinomycetes.</title>
        <authorList>
            <person name="Currrie C."/>
            <person name="Chevrette M."/>
            <person name="Carlson C."/>
            <person name="Stubbendieck R."/>
            <person name="Wendt-Pienkowski E."/>
        </authorList>
    </citation>
    <scope>NUCLEOTIDE SEQUENCE</scope>
    <source>
        <strain evidence="2">SID7499</strain>
    </source>
</reference>
<organism evidence="2">
    <name type="scientific">Streptomyces sp. SID7499</name>
    <dbReference type="NCBI Taxonomy" id="2706086"/>
    <lineage>
        <taxon>Bacteria</taxon>
        <taxon>Bacillati</taxon>
        <taxon>Actinomycetota</taxon>
        <taxon>Actinomycetes</taxon>
        <taxon>Kitasatosporales</taxon>
        <taxon>Streptomycetaceae</taxon>
        <taxon>Streptomyces</taxon>
    </lineage>
</organism>
<protein>
    <submittedName>
        <fullName evidence="2">Uncharacterized protein</fullName>
    </submittedName>
</protein>
<evidence type="ECO:0000256" key="1">
    <source>
        <dbReference type="SAM" id="MobiDB-lite"/>
    </source>
</evidence>
<gene>
    <name evidence="2" type="ORF">G3M58_28315</name>
</gene>